<keyword evidence="1" id="KW-1133">Transmembrane helix</keyword>
<keyword evidence="3" id="KW-1185">Reference proteome</keyword>
<dbReference type="EnsemblMetazoa" id="GPAI046047-RA">
    <property type="protein sequence ID" value="GPAI046047-PA"/>
    <property type="gene ID" value="GPAI046047"/>
</dbReference>
<name>A0A1B0AHL7_GLOPL</name>
<reference evidence="3" key="1">
    <citation type="submission" date="2014-03" db="EMBL/GenBank/DDBJ databases">
        <authorList>
            <person name="Aksoy S."/>
            <person name="Warren W."/>
            <person name="Wilson R.K."/>
        </authorList>
    </citation>
    <scope>NUCLEOTIDE SEQUENCE [LARGE SCALE GENOMIC DNA]</scope>
    <source>
        <strain evidence="3">IAEA</strain>
    </source>
</reference>
<organism evidence="2 3">
    <name type="scientific">Glossina pallidipes</name>
    <name type="common">Tsetse fly</name>
    <dbReference type="NCBI Taxonomy" id="7398"/>
    <lineage>
        <taxon>Eukaryota</taxon>
        <taxon>Metazoa</taxon>
        <taxon>Ecdysozoa</taxon>
        <taxon>Arthropoda</taxon>
        <taxon>Hexapoda</taxon>
        <taxon>Insecta</taxon>
        <taxon>Pterygota</taxon>
        <taxon>Neoptera</taxon>
        <taxon>Endopterygota</taxon>
        <taxon>Diptera</taxon>
        <taxon>Brachycera</taxon>
        <taxon>Muscomorpha</taxon>
        <taxon>Hippoboscoidea</taxon>
        <taxon>Glossinidae</taxon>
        <taxon>Glossina</taxon>
    </lineage>
</organism>
<protein>
    <submittedName>
        <fullName evidence="2">Uncharacterized protein</fullName>
    </submittedName>
</protein>
<keyword evidence="1" id="KW-0472">Membrane</keyword>
<sequence length="170" mass="19828">MQAKRHYKPNSRGNSEIVQQEIQRPILMYPSGRFSISVTRMDYDLLNPGGWLSDTIMEFYRLRLRDCLDKTLRDRCLYKYHAFEIYIRAQVQLKYLENCYSPFDAIMINLLNHYTRNVIVVVARKVTLTGVSDLDPLELAATVNFYYAMKYLGMSTTLLVGVCYLGARKS</sequence>
<evidence type="ECO:0000313" key="2">
    <source>
        <dbReference type="EnsemblMetazoa" id="GPAI046047-PA"/>
    </source>
</evidence>
<dbReference type="SUPFAM" id="SSF54001">
    <property type="entry name" value="Cysteine proteinases"/>
    <property type="match status" value="1"/>
</dbReference>
<dbReference type="InterPro" id="IPR038765">
    <property type="entry name" value="Papain-like_cys_pep_sf"/>
</dbReference>
<reference evidence="2" key="2">
    <citation type="submission" date="2020-05" db="UniProtKB">
        <authorList>
            <consortium name="EnsemblMetazoa"/>
        </authorList>
    </citation>
    <scope>IDENTIFICATION</scope>
    <source>
        <strain evidence="2">IAEA</strain>
    </source>
</reference>
<evidence type="ECO:0000256" key="1">
    <source>
        <dbReference type="SAM" id="Phobius"/>
    </source>
</evidence>
<proteinExistence type="predicted"/>
<dbReference type="Gene3D" id="3.40.395.10">
    <property type="entry name" value="Adenoviral Proteinase, Chain A"/>
    <property type="match status" value="1"/>
</dbReference>
<dbReference type="AlphaFoldDB" id="A0A1B0AHL7"/>
<dbReference type="STRING" id="7398.A0A1B0AHL7"/>
<dbReference type="Proteomes" id="UP000092445">
    <property type="component" value="Unassembled WGS sequence"/>
</dbReference>
<evidence type="ECO:0000313" key="3">
    <source>
        <dbReference type="Proteomes" id="UP000092445"/>
    </source>
</evidence>
<feature type="transmembrane region" description="Helical" evidence="1">
    <location>
        <begin position="145"/>
        <end position="167"/>
    </location>
</feature>
<accession>A0A1B0AHL7</accession>
<dbReference type="VEuPathDB" id="VectorBase:GPAI046047"/>
<keyword evidence="1" id="KW-0812">Transmembrane</keyword>